<name>A0AAW9PVW8_9CYAN</name>
<comment type="caution">
    <text evidence="1">The sequence shown here is derived from an EMBL/GenBank/DDBJ whole genome shotgun (WGS) entry which is preliminary data.</text>
</comment>
<reference evidence="1" key="1">
    <citation type="submission" date="2024-01" db="EMBL/GenBank/DDBJ databases">
        <title>Bank of Algae and Cyanobacteria of the Azores (BACA) strain genomes.</title>
        <authorList>
            <person name="Luz R."/>
            <person name="Cordeiro R."/>
            <person name="Fonseca A."/>
            <person name="Goncalves V."/>
        </authorList>
    </citation>
    <scope>NUCLEOTIDE SEQUENCE</scope>
    <source>
        <strain evidence="1">BACA0141</strain>
    </source>
</reference>
<dbReference type="AlphaFoldDB" id="A0AAW9PVW8"/>
<gene>
    <name evidence="1" type="ORF">V2H45_17745</name>
</gene>
<evidence type="ECO:0000313" key="1">
    <source>
        <dbReference type="EMBL" id="MEE3718587.1"/>
    </source>
</evidence>
<evidence type="ECO:0000313" key="2">
    <source>
        <dbReference type="Proteomes" id="UP001333818"/>
    </source>
</evidence>
<keyword evidence="2" id="KW-1185">Reference proteome</keyword>
<dbReference type="EMBL" id="JAZBJZ010000084">
    <property type="protein sequence ID" value="MEE3718587.1"/>
    <property type="molecule type" value="Genomic_DNA"/>
</dbReference>
<organism evidence="1 2">
    <name type="scientific">Tumidithrix elongata BACA0141</name>
    <dbReference type="NCBI Taxonomy" id="2716417"/>
    <lineage>
        <taxon>Bacteria</taxon>
        <taxon>Bacillati</taxon>
        <taxon>Cyanobacteriota</taxon>
        <taxon>Cyanophyceae</taxon>
        <taxon>Pseudanabaenales</taxon>
        <taxon>Pseudanabaenaceae</taxon>
        <taxon>Tumidithrix</taxon>
        <taxon>Tumidithrix elongata</taxon>
    </lineage>
</organism>
<dbReference type="Proteomes" id="UP001333818">
    <property type="component" value="Unassembled WGS sequence"/>
</dbReference>
<protein>
    <submittedName>
        <fullName evidence="1">Uncharacterized protein</fullName>
    </submittedName>
</protein>
<sequence>MLIEGMRSRLDTAATGVGNYLIKARTDVIARRPDGSISVNTQGIIYPP</sequence>
<proteinExistence type="predicted"/>
<accession>A0AAW9PVW8</accession>
<dbReference type="RefSeq" id="WP_330485021.1">
    <property type="nucleotide sequence ID" value="NZ_JAZBJZ010000084.1"/>
</dbReference>